<protein>
    <recommendedName>
        <fullName evidence="2">DUF7704 domain-containing protein</fullName>
    </recommendedName>
</protein>
<gene>
    <name evidence="3" type="ORF">EDD36DRAFT_421599</name>
</gene>
<sequence length="178" mass="19723">MAYSALPTWPLILFGILEPVALCVDFRVFWAYEKRLVLTVGSISGYITVLHSPAQYYADQTPNAELSKLVFTSQALSLTLQLGNVLLLLAAVAIICCWTIHPEISRRYLIVVALADLGHIYAAYRGLGDSTFWDPTQWNDMAYGNIGASAFLHINRWLTIAGAFGKLGSLTRDGRKKQ</sequence>
<comment type="caution">
    <text evidence="3">The sequence shown here is derived from an EMBL/GenBank/DDBJ whole genome shotgun (WGS) entry which is preliminary data.</text>
</comment>
<organism evidence="3 4">
    <name type="scientific">Exophiala viscosa</name>
    <dbReference type="NCBI Taxonomy" id="2486360"/>
    <lineage>
        <taxon>Eukaryota</taxon>
        <taxon>Fungi</taxon>
        <taxon>Dikarya</taxon>
        <taxon>Ascomycota</taxon>
        <taxon>Pezizomycotina</taxon>
        <taxon>Eurotiomycetes</taxon>
        <taxon>Chaetothyriomycetidae</taxon>
        <taxon>Chaetothyriales</taxon>
        <taxon>Herpotrichiellaceae</taxon>
        <taxon>Exophiala</taxon>
    </lineage>
</organism>
<accession>A0AAN6IAB7</accession>
<keyword evidence="1" id="KW-1133">Transmembrane helix</keyword>
<keyword evidence="4" id="KW-1185">Reference proteome</keyword>
<dbReference type="Proteomes" id="UP001203852">
    <property type="component" value="Unassembled WGS sequence"/>
</dbReference>
<dbReference type="Pfam" id="PF24803">
    <property type="entry name" value="DUF7704"/>
    <property type="match status" value="1"/>
</dbReference>
<evidence type="ECO:0000259" key="2">
    <source>
        <dbReference type="Pfam" id="PF24803"/>
    </source>
</evidence>
<name>A0AAN6IAB7_9EURO</name>
<dbReference type="PANTHER" id="PTHR37019:SF2">
    <property type="entry name" value="EXPERA DOMAIN-CONTAINING PROTEIN"/>
    <property type="match status" value="1"/>
</dbReference>
<dbReference type="PANTHER" id="PTHR37019">
    <property type="entry name" value="CHROMOSOME 1, WHOLE GENOME SHOTGUN SEQUENCE"/>
    <property type="match status" value="1"/>
</dbReference>
<dbReference type="AlphaFoldDB" id="A0AAN6IAB7"/>
<feature type="transmembrane region" description="Helical" evidence="1">
    <location>
        <begin position="6"/>
        <end position="24"/>
    </location>
</feature>
<feature type="transmembrane region" description="Helical" evidence="1">
    <location>
        <begin position="78"/>
        <end position="101"/>
    </location>
</feature>
<keyword evidence="1" id="KW-0812">Transmembrane</keyword>
<feature type="domain" description="DUF7704" evidence="2">
    <location>
        <begin position="43"/>
        <end position="166"/>
    </location>
</feature>
<keyword evidence="1" id="KW-0472">Membrane</keyword>
<reference evidence="3" key="1">
    <citation type="journal article" date="2022" name="bioRxiv">
        <title>Deciphering the potential niche of two novel black yeast fungi from a biological soil crust based on their genomes, phenotypes, and melanin regulation.</title>
        <authorList>
            <consortium name="DOE Joint Genome Institute"/>
            <person name="Carr E.C."/>
            <person name="Barton Q."/>
            <person name="Grambo S."/>
            <person name="Sullivan M."/>
            <person name="Renfro C.M."/>
            <person name="Kuo A."/>
            <person name="Pangilinan J."/>
            <person name="Lipzen A."/>
            <person name="Keymanesh K."/>
            <person name="Savage E."/>
            <person name="Barry K."/>
            <person name="Grigoriev I.V."/>
            <person name="Riekhof W.R."/>
            <person name="Harris S.S."/>
        </authorList>
    </citation>
    <scope>NUCLEOTIDE SEQUENCE</scope>
    <source>
        <strain evidence="3">JF 03-4F</strain>
    </source>
</reference>
<evidence type="ECO:0000313" key="4">
    <source>
        <dbReference type="Proteomes" id="UP001203852"/>
    </source>
</evidence>
<proteinExistence type="predicted"/>
<dbReference type="EMBL" id="MU404358">
    <property type="protein sequence ID" value="KAI1610522.1"/>
    <property type="molecule type" value="Genomic_DNA"/>
</dbReference>
<evidence type="ECO:0000313" key="3">
    <source>
        <dbReference type="EMBL" id="KAI1610522.1"/>
    </source>
</evidence>
<evidence type="ECO:0000256" key="1">
    <source>
        <dbReference type="SAM" id="Phobius"/>
    </source>
</evidence>
<dbReference type="InterPro" id="IPR056121">
    <property type="entry name" value="DUF7704"/>
</dbReference>
<feature type="transmembrane region" description="Helical" evidence="1">
    <location>
        <begin position="36"/>
        <end position="58"/>
    </location>
</feature>